<dbReference type="Proteomes" id="UP000006251">
    <property type="component" value="Unassembled WGS sequence"/>
</dbReference>
<dbReference type="OrthoDB" id="9801717at2"/>
<sequence length="65" mass="7901">MQTRFKWLNRFIIFHNNQPPSVVFDQHVEQYLSCLVNHKKWLVSVNGRREYRWLIAIDANDANDQ</sequence>
<evidence type="ECO:0000256" key="1">
    <source>
        <dbReference type="ARBA" id="ARBA00023125"/>
    </source>
</evidence>
<reference evidence="4" key="1">
    <citation type="journal article" date="2014" name="Environ. Microbiol.">
        <title>Comparative genomics of the marine bacterial genus Glaciecola reveals the high degree of genomic diversity and genomic characteristic for cold adaptation.</title>
        <authorList>
            <person name="Qin Q.L."/>
            <person name="Xie B.B."/>
            <person name="Yu Y."/>
            <person name="Shu Y.L."/>
            <person name="Rong J.C."/>
            <person name="Zhang Y.J."/>
            <person name="Zhao D.L."/>
            <person name="Chen X.L."/>
            <person name="Zhang X.Y."/>
            <person name="Chen B."/>
            <person name="Zhou B.C."/>
            <person name="Zhang Y.Z."/>
        </authorList>
    </citation>
    <scope>NUCLEOTIDE SEQUENCE [LARGE SCALE GENOMIC DNA]</scope>
    <source>
        <strain evidence="4">ACAM 615</strain>
    </source>
</reference>
<dbReference type="InterPro" id="IPR004107">
    <property type="entry name" value="Integrase_SAM-like_N"/>
</dbReference>
<dbReference type="AlphaFoldDB" id="K6ZMQ3"/>
<dbReference type="InterPro" id="IPR010998">
    <property type="entry name" value="Integrase_recombinase_N"/>
</dbReference>
<dbReference type="GO" id="GO:0015074">
    <property type="term" value="P:DNA integration"/>
    <property type="evidence" value="ECO:0007669"/>
    <property type="project" value="InterPro"/>
</dbReference>
<keyword evidence="1" id="KW-0238">DNA-binding</keyword>
<evidence type="ECO:0000259" key="2">
    <source>
        <dbReference type="Pfam" id="PF13495"/>
    </source>
</evidence>
<evidence type="ECO:0000313" key="4">
    <source>
        <dbReference type="Proteomes" id="UP000006251"/>
    </source>
</evidence>
<gene>
    <name evidence="3" type="ORF">GPAL_3320</name>
</gene>
<dbReference type="GO" id="GO:0003677">
    <property type="term" value="F:DNA binding"/>
    <property type="evidence" value="ECO:0007669"/>
    <property type="project" value="UniProtKB-KW"/>
</dbReference>
<dbReference type="RefSeq" id="WP_006013968.1">
    <property type="nucleotide sequence ID" value="NZ_AUAV01000024.1"/>
</dbReference>
<protein>
    <recommendedName>
        <fullName evidence="2">Integrase SAM-like N-terminal domain-containing protein</fullName>
    </recommendedName>
</protein>
<name>K6ZMQ3_9ALTE</name>
<feature type="domain" description="Integrase SAM-like N-terminal" evidence="2">
    <location>
        <begin position="5"/>
        <end position="43"/>
    </location>
</feature>
<dbReference type="Pfam" id="PF13495">
    <property type="entry name" value="Phage_int_SAM_4"/>
    <property type="match status" value="1"/>
</dbReference>
<keyword evidence="4" id="KW-1185">Reference proteome</keyword>
<accession>K6ZMQ3</accession>
<proteinExistence type="predicted"/>
<dbReference type="EMBL" id="BAEQ01000054">
    <property type="protein sequence ID" value="GAC30168.1"/>
    <property type="molecule type" value="Genomic_DNA"/>
</dbReference>
<comment type="caution">
    <text evidence="3">The sequence shown here is derived from an EMBL/GenBank/DDBJ whole genome shotgun (WGS) entry which is preliminary data.</text>
</comment>
<organism evidence="3 4">
    <name type="scientific">Brumicola pallidula DSM 14239 = ACAM 615</name>
    <dbReference type="NCBI Taxonomy" id="1121922"/>
    <lineage>
        <taxon>Bacteria</taxon>
        <taxon>Pseudomonadati</taxon>
        <taxon>Pseudomonadota</taxon>
        <taxon>Gammaproteobacteria</taxon>
        <taxon>Alteromonadales</taxon>
        <taxon>Alteromonadaceae</taxon>
        <taxon>Brumicola</taxon>
    </lineage>
</organism>
<evidence type="ECO:0000313" key="3">
    <source>
        <dbReference type="EMBL" id="GAC30168.1"/>
    </source>
</evidence>
<dbReference type="Gene3D" id="1.10.150.130">
    <property type="match status" value="1"/>
</dbReference>